<dbReference type="AlphaFoldDB" id="A0A194XW97"/>
<reference evidence="2 3" key="1">
    <citation type="submission" date="2015-10" db="EMBL/GenBank/DDBJ databases">
        <title>Full genome of DAOMC 229536 Phialocephala scopiformis, a fungal endophyte of spruce producing the potent anti-insectan compound rugulosin.</title>
        <authorList>
            <consortium name="DOE Joint Genome Institute"/>
            <person name="Walker A.K."/>
            <person name="Frasz S.L."/>
            <person name="Seifert K.A."/>
            <person name="Miller J.D."/>
            <person name="Mondo S.J."/>
            <person name="Labutti K."/>
            <person name="Lipzen A."/>
            <person name="Dockter R."/>
            <person name="Kennedy M."/>
            <person name="Grigoriev I.V."/>
            <person name="Spatafora J.W."/>
        </authorList>
    </citation>
    <scope>NUCLEOTIDE SEQUENCE [LARGE SCALE GENOMIC DNA]</scope>
    <source>
        <strain evidence="2 3">CBS 120377</strain>
    </source>
</reference>
<feature type="region of interest" description="Disordered" evidence="1">
    <location>
        <begin position="14"/>
        <end position="33"/>
    </location>
</feature>
<dbReference type="Proteomes" id="UP000070700">
    <property type="component" value="Unassembled WGS sequence"/>
</dbReference>
<evidence type="ECO:0000313" key="3">
    <source>
        <dbReference type="Proteomes" id="UP000070700"/>
    </source>
</evidence>
<dbReference type="EMBL" id="KQ947404">
    <property type="protein sequence ID" value="KUJ24416.1"/>
    <property type="molecule type" value="Genomic_DNA"/>
</dbReference>
<evidence type="ECO:0000256" key="1">
    <source>
        <dbReference type="SAM" id="MobiDB-lite"/>
    </source>
</evidence>
<dbReference type="RefSeq" id="XP_018078771.1">
    <property type="nucleotide sequence ID" value="XM_018213895.1"/>
</dbReference>
<accession>A0A194XW97</accession>
<sequence length="52" mass="5950">MAIEKRDADFLSVRTKQHKDMSGKGGDPKGKYFRESLPSRVGIRCYTERSIC</sequence>
<name>A0A194XW97_MOLSC</name>
<proteinExistence type="predicted"/>
<dbReference type="OrthoDB" id="444255at2759"/>
<gene>
    <name evidence="2" type="ORF">LY89DRAFT_679567</name>
</gene>
<keyword evidence="3" id="KW-1185">Reference proteome</keyword>
<dbReference type="InParanoid" id="A0A194XW97"/>
<protein>
    <submittedName>
        <fullName evidence="2">Uncharacterized protein</fullName>
    </submittedName>
</protein>
<feature type="compositionally biased region" description="Basic and acidic residues" evidence="1">
    <location>
        <begin position="18"/>
        <end position="33"/>
    </location>
</feature>
<organism evidence="2 3">
    <name type="scientific">Mollisia scopiformis</name>
    <name type="common">Conifer needle endophyte fungus</name>
    <name type="synonym">Phialocephala scopiformis</name>
    <dbReference type="NCBI Taxonomy" id="149040"/>
    <lineage>
        <taxon>Eukaryota</taxon>
        <taxon>Fungi</taxon>
        <taxon>Dikarya</taxon>
        <taxon>Ascomycota</taxon>
        <taxon>Pezizomycotina</taxon>
        <taxon>Leotiomycetes</taxon>
        <taxon>Helotiales</taxon>
        <taxon>Mollisiaceae</taxon>
        <taxon>Mollisia</taxon>
    </lineage>
</organism>
<dbReference type="KEGG" id="psco:LY89DRAFT_679567"/>
<evidence type="ECO:0000313" key="2">
    <source>
        <dbReference type="EMBL" id="KUJ24416.1"/>
    </source>
</evidence>
<dbReference type="GeneID" id="28823621"/>